<dbReference type="GO" id="GO:0005737">
    <property type="term" value="C:cytoplasm"/>
    <property type="evidence" value="ECO:0007669"/>
    <property type="project" value="TreeGrafter"/>
</dbReference>
<dbReference type="GO" id="GO:0000287">
    <property type="term" value="F:magnesium ion binding"/>
    <property type="evidence" value="ECO:0007669"/>
    <property type="project" value="UniProtKB-ARBA"/>
</dbReference>
<keyword evidence="10" id="KW-0418">Kinase</keyword>
<evidence type="ECO:0000256" key="11">
    <source>
        <dbReference type="ARBA" id="ARBA00022782"/>
    </source>
</evidence>
<dbReference type="GO" id="GO:0000226">
    <property type="term" value="P:microtubule cytoskeleton organization"/>
    <property type="evidence" value="ECO:0007669"/>
    <property type="project" value="TreeGrafter"/>
</dbReference>
<dbReference type="HOGENOM" id="CLU_000288_63_0_1"/>
<dbReference type="InterPro" id="IPR011009">
    <property type="entry name" value="Kinase-like_dom_sf"/>
</dbReference>
<keyword evidence="11" id="KW-0221">Differentiation</keyword>
<keyword evidence="4" id="KW-0217">Developmental protein</keyword>
<reference evidence="22" key="1">
    <citation type="submission" date="2003-08" db="EMBL/GenBank/DDBJ databases">
        <authorList>
            <person name="Birren B."/>
            <person name="Nusbaum C."/>
            <person name="Abebe A."/>
            <person name="Abouelleil A."/>
            <person name="Adekoya E."/>
            <person name="Ait-zahra M."/>
            <person name="Allen N."/>
            <person name="Allen T."/>
            <person name="An P."/>
            <person name="Anderson M."/>
            <person name="Anderson S."/>
            <person name="Arachchi H."/>
            <person name="Armbruster J."/>
            <person name="Bachantsang P."/>
            <person name="Baldwin J."/>
            <person name="Barry A."/>
            <person name="Bayul T."/>
            <person name="Blitshsteyn B."/>
            <person name="Bloom T."/>
            <person name="Blye J."/>
            <person name="Boguslavskiy L."/>
            <person name="Borowsky M."/>
            <person name="Boukhgalter B."/>
            <person name="Brunache A."/>
            <person name="Butler J."/>
            <person name="Calixte N."/>
            <person name="Calvo S."/>
            <person name="Camarata J."/>
            <person name="Campo K."/>
            <person name="Chang J."/>
            <person name="Cheshatsang Y."/>
            <person name="Citroen M."/>
            <person name="Collymore A."/>
            <person name="Considine T."/>
            <person name="Cook A."/>
            <person name="Cooke P."/>
            <person name="Corum B."/>
            <person name="Cuomo C."/>
            <person name="David R."/>
            <person name="Dawoe T."/>
            <person name="Degray S."/>
            <person name="Dodge S."/>
            <person name="Dooley K."/>
            <person name="Dorje P."/>
            <person name="Dorjee K."/>
            <person name="Dorris L."/>
            <person name="Duffey N."/>
            <person name="Dupes A."/>
            <person name="Elkins T."/>
            <person name="Engels R."/>
            <person name="Erickson J."/>
            <person name="Farina A."/>
            <person name="Faro S."/>
            <person name="Ferreira P."/>
            <person name="Fischer H."/>
            <person name="Fitzgerald M."/>
            <person name="Foley K."/>
            <person name="Gage D."/>
            <person name="Galagan J."/>
            <person name="Gearin G."/>
            <person name="Gnerre S."/>
            <person name="Gnirke A."/>
            <person name="Goyette A."/>
            <person name="Graham J."/>
            <person name="Grandbois E."/>
            <person name="Gyaltsen K."/>
            <person name="Hafez N."/>
            <person name="Hagopian D."/>
            <person name="Hagos B."/>
            <person name="Hall J."/>
            <person name="Hatcher B."/>
            <person name="Heller A."/>
            <person name="Higgins H."/>
            <person name="Honan T."/>
            <person name="Horn A."/>
            <person name="Houde N."/>
            <person name="Hughes L."/>
            <person name="Hulme W."/>
            <person name="Husby E."/>
            <person name="Iliev I."/>
            <person name="Jaffe D."/>
            <person name="Jones C."/>
            <person name="Kamal M."/>
            <person name="Kamat A."/>
            <person name="Kamvysselis M."/>
            <person name="Karlsson E."/>
            <person name="Kells C."/>
            <person name="Kieu A."/>
            <person name="Kisner P."/>
            <person name="Kodira C."/>
            <person name="Kulbokas E."/>
            <person name="Labutti K."/>
            <person name="Lama D."/>
            <person name="Landers T."/>
            <person name="Leger J."/>
            <person name="Levine S."/>
            <person name="Lewis D."/>
            <person name="Lewis T."/>
            <person name="Lindblad-toh K."/>
            <person name="Liu X."/>
            <person name="Lokyitsang T."/>
            <person name="Lokyitsang Y."/>
            <person name="Lucien O."/>
            <person name="Lui A."/>
            <person name="Ma L.J."/>
            <person name="Mabbitt R."/>
            <person name="Macdonald J."/>
            <person name="Maclean C."/>
            <person name="Major J."/>
            <person name="Manning J."/>
            <person name="Marabella R."/>
            <person name="Maru K."/>
            <person name="Matthews C."/>
            <person name="Mauceli E."/>
            <person name="Mccarthy M."/>
            <person name="Mcdonough S."/>
            <person name="Mcghee T."/>
            <person name="Meldrim J."/>
            <person name="Meneus L."/>
            <person name="Mesirov J."/>
            <person name="Mihalev A."/>
            <person name="Mihova T."/>
            <person name="Mikkelsen T."/>
            <person name="Mlenga V."/>
            <person name="Moru K."/>
            <person name="Mozes J."/>
            <person name="Mulrain L."/>
            <person name="Munson G."/>
            <person name="Naylor J."/>
            <person name="Newes C."/>
            <person name="Nguyen C."/>
            <person name="Nguyen N."/>
            <person name="Nguyen T."/>
            <person name="Nicol R."/>
            <person name="Nielsen C."/>
            <person name="Nizzari M."/>
            <person name="Norbu C."/>
            <person name="Norbu N."/>
            <person name="O'donnell P."/>
            <person name="Okoawo O."/>
            <person name="O'leary S."/>
            <person name="Omotosho B."/>
            <person name="O'neill K."/>
            <person name="Osman S."/>
            <person name="Parker S."/>
            <person name="Perrin D."/>
            <person name="Phunkhang P."/>
            <person name="Piqani B."/>
            <person name="Purcell S."/>
            <person name="Rachupka T."/>
            <person name="Ramasamy U."/>
            <person name="Rameau R."/>
            <person name="Ray V."/>
            <person name="Raymond C."/>
            <person name="Retta R."/>
            <person name="Richardson S."/>
            <person name="Rise C."/>
            <person name="Rodriguez J."/>
            <person name="Rogers J."/>
            <person name="Rogov P."/>
            <person name="Rutman M."/>
            <person name="Schupbach R."/>
            <person name="Seaman C."/>
            <person name="Settipalli S."/>
            <person name="Sharpe T."/>
            <person name="Sheridan J."/>
            <person name="Sherpa N."/>
            <person name="Shi J."/>
            <person name="Smirnov S."/>
            <person name="Smith C."/>
            <person name="Sougnez C."/>
            <person name="Spencer B."/>
            <person name="Stalker J."/>
            <person name="Stange-thomann N."/>
            <person name="Stavropoulos S."/>
            <person name="Stetson K."/>
            <person name="Stone C."/>
            <person name="Stone S."/>
            <person name="Stubbs M."/>
            <person name="Talamas J."/>
            <person name="Tchuinga P."/>
            <person name="Tenzing P."/>
            <person name="Tesfaye S."/>
            <person name="Theodore J."/>
            <person name="Thoulutsang Y."/>
            <person name="Topham K."/>
            <person name="Towey S."/>
            <person name="Tsamla T."/>
            <person name="Tsomo N."/>
            <person name="Vallee D."/>
            <person name="Vassiliev H."/>
            <person name="Venkataraman V."/>
            <person name="Vinson J."/>
            <person name="Vo A."/>
            <person name="Wade C."/>
            <person name="Wang S."/>
            <person name="Wangchuk T."/>
            <person name="Wangdi T."/>
            <person name="Whittaker C."/>
            <person name="Wilkinson J."/>
            <person name="Wu Y."/>
            <person name="Wyman D."/>
            <person name="Yadav S."/>
            <person name="Yang S."/>
            <person name="Yang X."/>
            <person name="Yeager S."/>
            <person name="Yee E."/>
            <person name="Young G."/>
            <person name="Zainoun J."/>
            <person name="Zembeck L."/>
            <person name="Zimmer A."/>
            <person name="Zody M."/>
            <person name="Lander E."/>
        </authorList>
    </citation>
    <scope>NUCLEOTIDE SEQUENCE [LARGE SCALE GENOMIC DNA]</scope>
</reference>
<evidence type="ECO:0000256" key="10">
    <source>
        <dbReference type="ARBA" id="ARBA00022777"/>
    </source>
</evidence>
<dbReference type="InterPro" id="IPR017441">
    <property type="entry name" value="Protein_kinase_ATP_BS"/>
</dbReference>
<dbReference type="eggNOG" id="KOG0583">
    <property type="taxonomic scope" value="Eukaryota"/>
</dbReference>
<dbReference type="Proteomes" id="UP000007875">
    <property type="component" value="Unassembled WGS sequence"/>
</dbReference>
<comment type="catalytic activity">
    <reaction evidence="16">
        <text>L-threonyl-[protein] + ATP = O-phospho-L-threonyl-[protein] + ADP + H(+)</text>
        <dbReference type="Rhea" id="RHEA:46608"/>
        <dbReference type="Rhea" id="RHEA-COMP:11060"/>
        <dbReference type="Rhea" id="RHEA-COMP:11605"/>
        <dbReference type="ChEBI" id="CHEBI:15378"/>
        <dbReference type="ChEBI" id="CHEBI:30013"/>
        <dbReference type="ChEBI" id="CHEBI:30616"/>
        <dbReference type="ChEBI" id="CHEBI:61977"/>
        <dbReference type="ChEBI" id="CHEBI:456216"/>
        <dbReference type="EC" id="2.7.11.1"/>
    </reaction>
</comment>
<organism evidence="21 22">
    <name type="scientific">Ciona savignyi</name>
    <name type="common">Pacific transparent sea squirt</name>
    <dbReference type="NCBI Taxonomy" id="51511"/>
    <lineage>
        <taxon>Eukaryota</taxon>
        <taxon>Metazoa</taxon>
        <taxon>Chordata</taxon>
        <taxon>Tunicata</taxon>
        <taxon>Ascidiacea</taxon>
        <taxon>Phlebobranchia</taxon>
        <taxon>Cionidae</taxon>
        <taxon>Ciona</taxon>
    </lineage>
</organism>
<dbReference type="GO" id="GO:0050321">
    <property type="term" value="F:tau-protein kinase activity"/>
    <property type="evidence" value="ECO:0007669"/>
    <property type="project" value="TreeGrafter"/>
</dbReference>
<keyword evidence="15" id="KW-0744">Spermatogenesis</keyword>
<keyword evidence="22" id="KW-1185">Reference proteome</keyword>
<dbReference type="FunCoup" id="H2ZFY5">
    <property type="interactions" value="2"/>
</dbReference>
<dbReference type="PROSITE" id="PS00107">
    <property type="entry name" value="PROTEIN_KINASE_ATP"/>
    <property type="match status" value="1"/>
</dbReference>
<evidence type="ECO:0000256" key="2">
    <source>
        <dbReference type="ARBA" id="ARBA00006692"/>
    </source>
</evidence>
<comment type="similarity">
    <text evidence="2">Belongs to the protein kinase superfamily. CAMK Ser/Thr protein kinase family.</text>
</comment>
<keyword evidence="14" id="KW-0832">Ubl conjugation</keyword>
<evidence type="ECO:0000256" key="16">
    <source>
        <dbReference type="ARBA" id="ARBA00047899"/>
    </source>
</evidence>
<dbReference type="GO" id="GO:0030154">
    <property type="term" value="P:cell differentiation"/>
    <property type="evidence" value="ECO:0007669"/>
    <property type="project" value="UniProtKB-KW"/>
</dbReference>
<dbReference type="Pfam" id="PF00069">
    <property type="entry name" value="Pkinase"/>
    <property type="match status" value="1"/>
</dbReference>
<dbReference type="GO" id="GO:0035556">
    <property type="term" value="P:intracellular signal transduction"/>
    <property type="evidence" value="ECO:0007669"/>
    <property type="project" value="TreeGrafter"/>
</dbReference>
<evidence type="ECO:0000256" key="17">
    <source>
        <dbReference type="ARBA" id="ARBA00048679"/>
    </source>
</evidence>
<dbReference type="GeneTree" id="ENSGT00940000164769"/>
<dbReference type="PROSITE" id="PS50011">
    <property type="entry name" value="PROTEIN_KINASE_DOM"/>
    <property type="match status" value="1"/>
</dbReference>
<evidence type="ECO:0000313" key="22">
    <source>
        <dbReference type="Proteomes" id="UP000007875"/>
    </source>
</evidence>
<evidence type="ECO:0000256" key="5">
    <source>
        <dbReference type="ARBA" id="ARBA00022527"/>
    </source>
</evidence>
<proteinExistence type="inferred from homology"/>
<dbReference type="PANTHER" id="PTHR24346">
    <property type="entry name" value="MAP/MICROTUBULE AFFINITY-REGULATING KINASE"/>
    <property type="match status" value="1"/>
</dbReference>
<dbReference type="EC" id="2.7.11.1" evidence="3"/>
<evidence type="ECO:0000256" key="6">
    <source>
        <dbReference type="ARBA" id="ARBA00022553"/>
    </source>
</evidence>
<evidence type="ECO:0000256" key="3">
    <source>
        <dbReference type="ARBA" id="ARBA00012513"/>
    </source>
</evidence>
<feature type="binding site" evidence="18">
    <location>
        <position position="63"/>
    </location>
    <ligand>
        <name>ATP</name>
        <dbReference type="ChEBI" id="CHEBI:30616"/>
    </ligand>
</feature>
<reference evidence="21" key="3">
    <citation type="submission" date="2025-09" db="UniProtKB">
        <authorList>
            <consortium name="Ensembl"/>
        </authorList>
    </citation>
    <scope>IDENTIFICATION</scope>
</reference>
<feature type="domain" description="Protein kinase" evidence="20">
    <location>
        <begin position="30"/>
        <end position="287"/>
    </location>
</feature>
<evidence type="ECO:0000256" key="8">
    <source>
        <dbReference type="ARBA" id="ARBA00022723"/>
    </source>
</evidence>
<dbReference type="SMART" id="SM00220">
    <property type="entry name" value="S_TKc"/>
    <property type="match status" value="1"/>
</dbReference>
<protein>
    <recommendedName>
        <fullName evidence="3">non-specific serine/threonine protein kinase</fullName>
        <ecNumber evidence="3">2.7.11.1</ecNumber>
    </recommendedName>
</protein>
<dbReference type="PROSITE" id="PS00108">
    <property type="entry name" value="PROTEIN_KINASE_ST"/>
    <property type="match status" value="1"/>
</dbReference>
<keyword evidence="7" id="KW-0808">Transferase</keyword>
<evidence type="ECO:0000256" key="13">
    <source>
        <dbReference type="ARBA" id="ARBA00022842"/>
    </source>
</evidence>
<keyword evidence="9 18" id="KW-0547">Nucleotide-binding</keyword>
<dbReference type="OMA" id="PNYQLIY"/>
<comment type="catalytic activity">
    <reaction evidence="17">
        <text>L-seryl-[protein] + ATP = O-phospho-L-seryl-[protein] + ADP + H(+)</text>
        <dbReference type="Rhea" id="RHEA:17989"/>
        <dbReference type="Rhea" id="RHEA-COMP:9863"/>
        <dbReference type="Rhea" id="RHEA-COMP:11604"/>
        <dbReference type="ChEBI" id="CHEBI:15378"/>
        <dbReference type="ChEBI" id="CHEBI:29999"/>
        <dbReference type="ChEBI" id="CHEBI:30616"/>
        <dbReference type="ChEBI" id="CHEBI:83421"/>
        <dbReference type="ChEBI" id="CHEBI:456216"/>
        <dbReference type="EC" id="2.7.11.1"/>
    </reaction>
</comment>
<dbReference type="InterPro" id="IPR000719">
    <property type="entry name" value="Prot_kinase_dom"/>
</dbReference>
<accession>H2ZFY5</accession>
<keyword evidence="13" id="KW-0460">Magnesium</keyword>
<evidence type="ECO:0000256" key="18">
    <source>
        <dbReference type="PROSITE-ProRule" id="PRU10141"/>
    </source>
</evidence>
<evidence type="ECO:0000256" key="7">
    <source>
        <dbReference type="ARBA" id="ARBA00022679"/>
    </source>
</evidence>
<evidence type="ECO:0000256" key="19">
    <source>
        <dbReference type="RuleBase" id="RU000304"/>
    </source>
</evidence>
<evidence type="ECO:0000256" key="15">
    <source>
        <dbReference type="ARBA" id="ARBA00022871"/>
    </source>
</evidence>
<dbReference type="AlphaFoldDB" id="H2ZFY5"/>
<dbReference type="PANTHER" id="PTHR24346:SF102">
    <property type="entry name" value="TESTIS-SPECIFIC SERINE_THREONINE-PROTEIN KINASE 1"/>
    <property type="match status" value="1"/>
</dbReference>
<keyword evidence="5 19" id="KW-0723">Serine/threonine-protein kinase</keyword>
<keyword evidence="6" id="KW-0597">Phosphoprotein</keyword>
<reference evidence="21" key="2">
    <citation type="submission" date="2025-08" db="UniProtKB">
        <authorList>
            <consortium name="Ensembl"/>
        </authorList>
    </citation>
    <scope>IDENTIFICATION</scope>
</reference>
<dbReference type="Gene3D" id="1.10.510.10">
    <property type="entry name" value="Transferase(Phosphotransferase) domain 1"/>
    <property type="match status" value="1"/>
</dbReference>
<comment type="cofactor">
    <cofactor evidence="1">
        <name>Mg(2+)</name>
        <dbReference type="ChEBI" id="CHEBI:18420"/>
    </cofactor>
</comment>
<evidence type="ECO:0000313" key="21">
    <source>
        <dbReference type="Ensembl" id="ENSCSAVP00000016501.1"/>
    </source>
</evidence>
<dbReference type="FunFam" id="1.10.510.10:FF:000943">
    <property type="entry name" value="testis-specific serine/threonine-protein kinase 1"/>
    <property type="match status" value="1"/>
</dbReference>
<keyword evidence="8" id="KW-0479">Metal-binding</keyword>
<dbReference type="STRING" id="51511.ENSCSAVP00000016501"/>
<evidence type="ECO:0000256" key="9">
    <source>
        <dbReference type="ARBA" id="ARBA00022741"/>
    </source>
</evidence>
<keyword evidence="12 18" id="KW-0067">ATP-binding</keyword>
<dbReference type="Ensembl" id="ENSCSAVT00000016682.1">
    <property type="protein sequence ID" value="ENSCSAVP00000016501.1"/>
    <property type="gene ID" value="ENSCSAVG00000009708.1"/>
</dbReference>
<dbReference type="PIRSF" id="PIRSF000654">
    <property type="entry name" value="Integrin-linked_kinase"/>
    <property type="match status" value="1"/>
</dbReference>
<dbReference type="InterPro" id="IPR008271">
    <property type="entry name" value="Ser/Thr_kinase_AS"/>
</dbReference>
<dbReference type="SUPFAM" id="SSF56112">
    <property type="entry name" value="Protein kinase-like (PK-like)"/>
    <property type="match status" value="1"/>
</dbReference>
<evidence type="ECO:0000256" key="12">
    <source>
        <dbReference type="ARBA" id="ARBA00022840"/>
    </source>
</evidence>
<dbReference type="GO" id="GO:0007283">
    <property type="term" value="P:spermatogenesis"/>
    <property type="evidence" value="ECO:0007669"/>
    <property type="project" value="UniProtKB-KW"/>
</dbReference>
<dbReference type="GO" id="GO:0005524">
    <property type="term" value="F:ATP binding"/>
    <property type="evidence" value="ECO:0007669"/>
    <property type="project" value="UniProtKB-UniRule"/>
</dbReference>
<dbReference type="InParanoid" id="H2ZFY5"/>
<evidence type="ECO:0000256" key="14">
    <source>
        <dbReference type="ARBA" id="ARBA00022843"/>
    </source>
</evidence>
<evidence type="ECO:0000256" key="4">
    <source>
        <dbReference type="ARBA" id="ARBA00022473"/>
    </source>
</evidence>
<evidence type="ECO:0000259" key="20">
    <source>
        <dbReference type="PROSITE" id="PS50011"/>
    </source>
</evidence>
<sequence length="293" mass="33533">VLNVTSKYGTRQISTHFISSDHDILGERGYKVDRILGEGSYSRVKSALWKKPGSQDTVQVAVKIINRMTAPQDFLDKFWPRERDVMQIMDHKNVIRMYDIFSHGNKIYITLERAARGDLLDYVQLKGSLSNQEAHKYFTEMCNGVKYLHSKNIIHRDLKCENVLLTANNSIKIADFGFARIMADSDISRTFCGSAAYAAPEVLRGIPYEGATSDIWSLGVILFIMACASMPFRDTSLSKILNDQKSDLNFPDKQKLSKRYCHLVSSILKYDIKARYRLTDIMHHDWMTLTPCD</sequence>
<name>H2ZFY5_CIOSA</name>
<evidence type="ECO:0000256" key="1">
    <source>
        <dbReference type="ARBA" id="ARBA00001946"/>
    </source>
</evidence>